<feature type="transmembrane region" description="Helical" evidence="1">
    <location>
        <begin position="87"/>
        <end position="106"/>
    </location>
</feature>
<sequence length="109" mass="10955">MNTSTLALFVGTLVLGAGTFAFRFAGPVLKSRMSLSPRVERLMAVATVVLLAALVATQTLLDNEGGFSGVARTAGVAVAGVLAWKKAPFVVVVVAAAGVAAGLRLLGVS</sequence>
<proteinExistence type="predicted"/>
<accession>A0A6G4UEN2</accession>
<keyword evidence="1" id="KW-0472">Membrane</keyword>
<evidence type="ECO:0000313" key="2">
    <source>
        <dbReference type="EMBL" id="NGN70316.1"/>
    </source>
</evidence>
<dbReference type="Proteomes" id="UP000481583">
    <property type="component" value="Unassembled WGS sequence"/>
</dbReference>
<dbReference type="Pfam" id="PF05437">
    <property type="entry name" value="AzlD"/>
    <property type="match status" value="1"/>
</dbReference>
<keyword evidence="1" id="KW-1133">Transmembrane helix</keyword>
<dbReference type="AlphaFoldDB" id="A0A6G4UEN2"/>
<comment type="caution">
    <text evidence="2">The sequence shown here is derived from an EMBL/GenBank/DDBJ whole genome shotgun (WGS) entry which is preliminary data.</text>
</comment>
<dbReference type="RefSeq" id="WP_165245998.1">
    <property type="nucleotide sequence ID" value="NZ_JAAKZV010000471.1"/>
</dbReference>
<gene>
    <name evidence="2" type="ORF">G5C51_41340</name>
</gene>
<name>A0A6G4UEN2_9ACTN</name>
<keyword evidence="3" id="KW-1185">Reference proteome</keyword>
<reference evidence="2 3" key="1">
    <citation type="submission" date="2020-02" db="EMBL/GenBank/DDBJ databases">
        <title>Whole-genome analyses of novel actinobacteria.</title>
        <authorList>
            <person name="Sahin N."/>
        </authorList>
    </citation>
    <scope>NUCLEOTIDE SEQUENCE [LARGE SCALE GENOMIC DNA]</scope>
    <source>
        <strain evidence="2 3">A7024</strain>
    </source>
</reference>
<keyword evidence="1" id="KW-0812">Transmembrane</keyword>
<organism evidence="2 3">
    <name type="scientific">Streptomyces coryli</name>
    <dbReference type="NCBI Taxonomy" id="1128680"/>
    <lineage>
        <taxon>Bacteria</taxon>
        <taxon>Bacillati</taxon>
        <taxon>Actinomycetota</taxon>
        <taxon>Actinomycetes</taxon>
        <taxon>Kitasatosporales</taxon>
        <taxon>Streptomycetaceae</taxon>
        <taxon>Streptomyces</taxon>
    </lineage>
</organism>
<evidence type="ECO:0000313" key="3">
    <source>
        <dbReference type="Proteomes" id="UP000481583"/>
    </source>
</evidence>
<feature type="transmembrane region" description="Helical" evidence="1">
    <location>
        <begin position="6"/>
        <end position="29"/>
    </location>
</feature>
<dbReference type="InterPro" id="IPR008407">
    <property type="entry name" value="Brnchd-chn_aa_trnsp_AzlD"/>
</dbReference>
<dbReference type="EMBL" id="JAAKZV010000471">
    <property type="protein sequence ID" value="NGN70316.1"/>
    <property type="molecule type" value="Genomic_DNA"/>
</dbReference>
<evidence type="ECO:0000256" key="1">
    <source>
        <dbReference type="SAM" id="Phobius"/>
    </source>
</evidence>
<protein>
    <submittedName>
        <fullName evidence="2">AzlD domain-containing protein</fullName>
    </submittedName>
</protein>
<feature type="transmembrane region" description="Helical" evidence="1">
    <location>
        <begin position="41"/>
        <end position="61"/>
    </location>
</feature>